<dbReference type="SMART" id="SM00471">
    <property type="entry name" value="HDc"/>
    <property type="match status" value="1"/>
</dbReference>
<dbReference type="RefSeq" id="WP_073281550.1">
    <property type="nucleotide sequence ID" value="NZ_FRCP01000005.1"/>
</dbReference>
<dbReference type="InterPro" id="IPR005249">
    <property type="entry name" value="YqeK"/>
</dbReference>
<keyword evidence="9" id="KW-1185">Reference proteome</keyword>
<organism evidence="8 9">
    <name type="scientific">Anaerosporobacter mobilis DSM 15930</name>
    <dbReference type="NCBI Taxonomy" id="1120996"/>
    <lineage>
        <taxon>Bacteria</taxon>
        <taxon>Bacillati</taxon>
        <taxon>Bacillota</taxon>
        <taxon>Clostridia</taxon>
        <taxon>Lachnospirales</taxon>
        <taxon>Lachnospiraceae</taxon>
        <taxon>Anaerosporobacter</taxon>
    </lineage>
</organism>
<dbReference type="Gene3D" id="1.10.3210.10">
    <property type="entry name" value="Hypothetical protein af1432"/>
    <property type="match status" value="1"/>
</dbReference>
<dbReference type="EMBL" id="FRCP01000005">
    <property type="protein sequence ID" value="SHL92279.1"/>
    <property type="molecule type" value="Genomic_DNA"/>
</dbReference>
<dbReference type="InterPro" id="IPR006674">
    <property type="entry name" value="HD_domain"/>
</dbReference>
<accession>A0A1M7ELI7</accession>
<dbReference type="SUPFAM" id="SSF109604">
    <property type="entry name" value="HD-domain/PDEase-like"/>
    <property type="match status" value="1"/>
</dbReference>
<dbReference type="EC" id="3.6.1.41" evidence="1"/>
<sequence length="193" mass="22328">MEYDLLELQDAIRKVLMPKRYLHSLGVQYTCAALSMRYECDIMKAQVAGILHDVAKCYDNSEQIRRCEKYNIPISDVEREQSYLLHAKLGAYYAKSKYGVEDEEILQAIAFHTTGKPEMTTLEKIVFLSDYMEPSRRMIPGLTQIRKLAFEDLDLAVYTTLHNTLNYLKSNGQIIDNTTNEAYEYYRGIVGNK</sequence>
<evidence type="ECO:0000256" key="6">
    <source>
        <dbReference type="ARBA" id="ARBA00049417"/>
    </source>
</evidence>
<evidence type="ECO:0000256" key="2">
    <source>
        <dbReference type="ARBA" id="ARBA00022723"/>
    </source>
</evidence>
<keyword evidence="2" id="KW-0479">Metal-binding</keyword>
<proteinExistence type="predicted"/>
<dbReference type="PANTHER" id="PTHR35795:SF1">
    <property type="entry name" value="BIS(5'-NUCLEOSYL)-TETRAPHOSPHATASE, SYMMETRICAL"/>
    <property type="match status" value="1"/>
</dbReference>
<keyword evidence="4 8" id="KW-0378">Hydrolase</keyword>
<dbReference type="STRING" id="1120996.SAMN02746066_00040"/>
<dbReference type="Pfam" id="PF01966">
    <property type="entry name" value="HD"/>
    <property type="match status" value="1"/>
</dbReference>
<name>A0A1M7ELI7_9FIRM</name>
<evidence type="ECO:0000256" key="3">
    <source>
        <dbReference type="ARBA" id="ARBA00022741"/>
    </source>
</evidence>
<evidence type="ECO:0000313" key="9">
    <source>
        <dbReference type="Proteomes" id="UP000184038"/>
    </source>
</evidence>
<keyword evidence="5" id="KW-0408">Iron</keyword>
<dbReference type="OrthoDB" id="5295945at2"/>
<dbReference type="InterPro" id="IPR051094">
    <property type="entry name" value="Diverse_Catalytic_Enzymes"/>
</dbReference>
<evidence type="ECO:0000256" key="4">
    <source>
        <dbReference type="ARBA" id="ARBA00022801"/>
    </source>
</evidence>
<evidence type="ECO:0000259" key="7">
    <source>
        <dbReference type="PROSITE" id="PS51831"/>
    </source>
</evidence>
<evidence type="ECO:0000256" key="5">
    <source>
        <dbReference type="ARBA" id="ARBA00023004"/>
    </source>
</evidence>
<dbReference type="AlphaFoldDB" id="A0A1M7ELI7"/>
<dbReference type="GO" id="GO:0046872">
    <property type="term" value="F:metal ion binding"/>
    <property type="evidence" value="ECO:0007669"/>
    <property type="project" value="UniProtKB-KW"/>
</dbReference>
<keyword evidence="3" id="KW-0547">Nucleotide-binding</keyword>
<dbReference type="NCBIfam" id="TIGR00488">
    <property type="entry name" value="bis(5'-nucleosyl)-tetraphosphatase (symmetrical) YqeK"/>
    <property type="match status" value="1"/>
</dbReference>
<dbReference type="PANTHER" id="PTHR35795">
    <property type="entry name" value="SLR1885 PROTEIN"/>
    <property type="match status" value="1"/>
</dbReference>
<dbReference type="NCBIfam" id="TIGR00277">
    <property type="entry name" value="HDIG"/>
    <property type="match status" value="1"/>
</dbReference>
<dbReference type="GO" id="GO:0008803">
    <property type="term" value="F:bis(5'-nucleosyl)-tetraphosphatase (symmetrical) activity"/>
    <property type="evidence" value="ECO:0007669"/>
    <property type="project" value="UniProtKB-EC"/>
</dbReference>
<comment type="catalytic activity">
    <reaction evidence="6">
        <text>P(1),P(4)-bis(5'-adenosyl) tetraphosphate + H2O = 2 ADP + 2 H(+)</text>
        <dbReference type="Rhea" id="RHEA:24252"/>
        <dbReference type="ChEBI" id="CHEBI:15377"/>
        <dbReference type="ChEBI" id="CHEBI:15378"/>
        <dbReference type="ChEBI" id="CHEBI:58141"/>
        <dbReference type="ChEBI" id="CHEBI:456216"/>
        <dbReference type="EC" id="3.6.1.41"/>
    </reaction>
</comment>
<dbReference type="InterPro" id="IPR003607">
    <property type="entry name" value="HD/PDEase_dom"/>
</dbReference>
<dbReference type="GO" id="GO:0000166">
    <property type="term" value="F:nucleotide binding"/>
    <property type="evidence" value="ECO:0007669"/>
    <property type="project" value="UniProtKB-KW"/>
</dbReference>
<dbReference type="PROSITE" id="PS51831">
    <property type="entry name" value="HD"/>
    <property type="match status" value="1"/>
</dbReference>
<feature type="domain" description="HD" evidence="7">
    <location>
        <begin position="20"/>
        <end position="135"/>
    </location>
</feature>
<evidence type="ECO:0000313" key="8">
    <source>
        <dbReference type="EMBL" id="SHL92279.1"/>
    </source>
</evidence>
<dbReference type="Proteomes" id="UP000184038">
    <property type="component" value="Unassembled WGS sequence"/>
</dbReference>
<protein>
    <recommendedName>
        <fullName evidence="1">bis(5'-nucleosyl)-tetraphosphatase (symmetrical)</fullName>
        <ecNumber evidence="1">3.6.1.41</ecNumber>
    </recommendedName>
</protein>
<dbReference type="InterPro" id="IPR006675">
    <property type="entry name" value="HDIG_dom"/>
</dbReference>
<evidence type="ECO:0000256" key="1">
    <source>
        <dbReference type="ARBA" id="ARBA00012506"/>
    </source>
</evidence>
<gene>
    <name evidence="8" type="ORF">SAMN02746066_00040</name>
</gene>
<reference evidence="8 9" key="1">
    <citation type="submission" date="2016-11" db="EMBL/GenBank/DDBJ databases">
        <authorList>
            <person name="Jaros S."/>
            <person name="Januszkiewicz K."/>
            <person name="Wedrychowicz H."/>
        </authorList>
    </citation>
    <scope>NUCLEOTIDE SEQUENCE [LARGE SCALE GENOMIC DNA]</scope>
    <source>
        <strain evidence="8 9">DSM 15930</strain>
    </source>
</reference>